<organism evidence="7 8">
    <name type="scientific">Anaeramoeba ignava</name>
    <name type="common">Anaerobic marine amoeba</name>
    <dbReference type="NCBI Taxonomy" id="1746090"/>
    <lineage>
        <taxon>Eukaryota</taxon>
        <taxon>Metamonada</taxon>
        <taxon>Anaeramoebidae</taxon>
        <taxon>Anaeramoeba</taxon>
    </lineage>
</organism>
<feature type="domain" description="Cyclin-like" evidence="5">
    <location>
        <begin position="156"/>
        <end position="240"/>
    </location>
</feature>
<dbReference type="AlphaFoldDB" id="A0A9Q0LUH3"/>
<evidence type="ECO:0000256" key="4">
    <source>
        <dbReference type="RuleBase" id="RU000383"/>
    </source>
</evidence>
<dbReference type="SUPFAM" id="SSF47954">
    <property type="entry name" value="Cyclin-like"/>
    <property type="match status" value="2"/>
</dbReference>
<protein>
    <submittedName>
        <fullName evidence="7">Cyclin-a2-4</fullName>
    </submittedName>
</protein>
<dbReference type="GO" id="GO:0051301">
    <property type="term" value="P:cell division"/>
    <property type="evidence" value="ECO:0007669"/>
    <property type="project" value="UniProtKB-KW"/>
</dbReference>
<dbReference type="GO" id="GO:0044772">
    <property type="term" value="P:mitotic cell cycle phase transition"/>
    <property type="evidence" value="ECO:0007669"/>
    <property type="project" value="InterPro"/>
</dbReference>
<dbReference type="GO" id="GO:0016538">
    <property type="term" value="F:cyclin-dependent protein serine/threonine kinase regulator activity"/>
    <property type="evidence" value="ECO:0007669"/>
    <property type="project" value="InterPro"/>
</dbReference>
<dbReference type="InterPro" id="IPR036915">
    <property type="entry name" value="Cyclin-like_sf"/>
</dbReference>
<dbReference type="Pfam" id="PF00134">
    <property type="entry name" value="Cyclin_N"/>
    <property type="match status" value="1"/>
</dbReference>
<dbReference type="PIRSF" id="PIRSF001771">
    <property type="entry name" value="Cyclin_A_B_D_E"/>
    <property type="match status" value="1"/>
</dbReference>
<reference evidence="7" key="1">
    <citation type="submission" date="2022-10" db="EMBL/GenBank/DDBJ databases">
        <title>Novel sulphate-reducing endosymbionts in the free-living metamonad Anaeramoeba.</title>
        <authorList>
            <person name="Jerlstrom-Hultqvist J."/>
            <person name="Cepicka I."/>
            <person name="Gallot-Lavallee L."/>
            <person name="Salas-Leiva D."/>
            <person name="Curtis B.A."/>
            <person name="Zahonova K."/>
            <person name="Pipaliya S."/>
            <person name="Dacks J."/>
            <person name="Roger A.J."/>
        </authorList>
    </citation>
    <scope>NUCLEOTIDE SEQUENCE</scope>
    <source>
        <strain evidence="7">BMAN</strain>
    </source>
</reference>
<feature type="domain" description="Cyclin-like" evidence="5">
    <location>
        <begin position="253"/>
        <end position="335"/>
    </location>
</feature>
<evidence type="ECO:0000256" key="2">
    <source>
        <dbReference type="ARBA" id="ARBA00023127"/>
    </source>
</evidence>
<dbReference type="InterPro" id="IPR004367">
    <property type="entry name" value="Cyclin_C-dom"/>
</dbReference>
<dbReference type="OrthoDB" id="5590282at2759"/>
<keyword evidence="1" id="KW-0132">Cell division</keyword>
<dbReference type="OMA" id="EYKFIVY"/>
<evidence type="ECO:0000256" key="3">
    <source>
        <dbReference type="ARBA" id="ARBA00023306"/>
    </source>
</evidence>
<dbReference type="EMBL" id="JAPDFW010000057">
    <property type="protein sequence ID" value="KAJ5077678.1"/>
    <property type="molecule type" value="Genomic_DNA"/>
</dbReference>
<dbReference type="InterPro" id="IPR046965">
    <property type="entry name" value="Cyclin_A/B-like"/>
</dbReference>
<dbReference type="InterPro" id="IPR048258">
    <property type="entry name" value="Cyclins_cyclin-box"/>
</dbReference>
<dbReference type="Proteomes" id="UP001149090">
    <property type="component" value="Unassembled WGS sequence"/>
</dbReference>
<keyword evidence="2 4" id="KW-0195">Cyclin</keyword>
<dbReference type="SMART" id="SM00385">
    <property type="entry name" value="CYCLIN"/>
    <property type="match status" value="2"/>
</dbReference>
<name>A0A9Q0LUH3_ANAIG</name>
<evidence type="ECO:0000313" key="7">
    <source>
        <dbReference type="EMBL" id="KAJ5077678.1"/>
    </source>
</evidence>
<dbReference type="Gene3D" id="1.10.472.10">
    <property type="entry name" value="Cyclin-like"/>
    <property type="match status" value="2"/>
</dbReference>
<dbReference type="InterPro" id="IPR039361">
    <property type="entry name" value="Cyclin"/>
</dbReference>
<dbReference type="FunFam" id="1.10.472.10:FF:000001">
    <property type="entry name" value="G2/mitotic-specific cyclin"/>
    <property type="match status" value="1"/>
</dbReference>
<dbReference type="PANTHER" id="PTHR10177">
    <property type="entry name" value="CYCLINS"/>
    <property type="match status" value="1"/>
</dbReference>
<dbReference type="SMART" id="SM01332">
    <property type="entry name" value="Cyclin_C"/>
    <property type="match status" value="1"/>
</dbReference>
<keyword evidence="3" id="KW-0131">Cell cycle</keyword>
<proteinExistence type="inferred from homology"/>
<sequence>MNSNPLKPLPRKIPKEIHPKKMNKINRIKRPLDNITNIQTTLYENSLKNPRIGNKDKKGKKKEKKIETKTPKLIESTIQNNSSIQMVLTPNCTSTISQESPIKQKTTNTDPSLVAEYSEEIYQQFLENEKKYQPSIDYIEETQNMINEKMREILVDWLIETSQEHEFHSETLFLAINLVDRFLSKYSVSKQQFQLLGAACLMIASKYEEIYPPSIDDFVYICMNTYTKNNFVVCETKVCNELHFDFTVITPIHFLRRFLRITEGSDLILMVLSNYLCELQLLDYSLLKYPPSLIAAAAIFAARGILQKNIWDPALLSDCPYSIAQLRTCVFDLLRLFESAKNSESKACFSKYSGTELYNVALLKSPSLENFF</sequence>
<comment type="similarity">
    <text evidence="4">Belongs to the cyclin family.</text>
</comment>
<dbReference type="PROSITE" id="PS00292">
    <property type="entry name" value="CYCLINS"/>
    <property type="match status" value="1"/>
</dbReference>
<keyword evidence="8" id="KW-1185">Reference proteome</keyword>
<evidence type="ECO:0000313" key="8">
    <source>
        <dbReference type="Proteomes" id="UP001149090"/>
    </source>
</evidence>
<accession>A0A9Q0LUH3</accession>
<evidence type="ECO:0000259" key="6">
    <source>
        <dbReference type="SMART" id="SM01332"/>
    </source>
</evidence>
<evidence type="ECO:0000256" key="1">
    <source>
        <dbReference type="ARBA" id="ARBA00022618"/>
    </source>
</evidence>
<dbReference type="Pfam" id="PF02984">
    <property type="entry name" value="Cyclin_C"/>
    <property type="match status" value="1"/>
</dbReference>
<dbReference type="InterPro" id="IPR013763">
    <property type="entry name" value="Cyclin-like_dom"/>
</dbReference>
<evidence type="ECO:0000259" key="5">
    <source>
        <dbReference type="SMART" id="SM00385"/>
    </source>
</evidence>
<dbReference type="InterPro" id="IPR006671">
    <property type="entry name" value="Cyclin_N"/>
</dbReference>
<feature type="domain" description="Cyclin C-terminal" evidence="6">
    <location>
        <begin position="249"/>
        <end position="366"/>
    </location>
</feature>
<gene>
    <name evidence="7" type="ORF">M0811_05777</name>
</gene>
<comment type="caution">
    <text evidence="7">The sequence shown here is derived from an EMBL/GenBank/DDBJ whole genome shotgun (WGS) entry which is preliminary data.</text>
</comment>